<feature type="domain" description="CapR homology" evidence="1">
    <location>
        <begin position="61"/>
        <end position="119"/>
    </location>
</feature>
<dbReference type="EMBL" id="MN850571">
    <property type="protein sequence ID" value="QHR65706.1"/>
    <property type="molecule type" value="Genomic_DNA"/>
</dbReference>
<organism evidence="2 3">
    <name type="scientific">Escherichia phage nepoznato</name>
    <dbReference type="NCBI Taxonomy" id="2696431"/>
    <lineage>
        <taxon>Viruses</taxon>
        <taxon>Duplodnaviria</taxon>
        <taxon>Heunggongvirae</taxon>
        <taxon>Uroviricota</taxon>
        <taxon>Caudoviricetes</taxon>
        <taxon>Stephanstirmvirinae</taxon>
        <taxon>Phapecoctavirus</taxon>
        <taxon>Phapecoctavirus nepoznato</taxon>
    </lineage>
</organism>
<evidence type="ECO:0000313" key="2">
    <source>
        <dbReference type="EMBL" id="QHR65706.1"/>
    </source>
</evidence>
<name>A0A6B9WLX3_9CAUD</name>
<feature type="domain" description="CapR homology" evidence="1">
    <location>
        <begin position="132"/>
        <end position="200"/>
    </location>
</feature>
<keyword evidence="3" id="KW-1185">Reference proteome</keyword>
<feature type="domain" description="CapR homology" evidence="1">
    <location>
        <begin position="7"/>
        <end position="52"/>
    </location>
</feature>
<evidence type="ECO:0000259" key="1">
    <source>
        <dbReference type="Pfam" id="PF21817"/>
    </source>
</evidence>
<sequence>MRGVLNIIGQDPNNPDKILVTCSICSEDKELYPQPFSMFKSNFGRQTPCGCSKCPKLSEDQAYIVAKRATEALGYTFLGWSKEYTGSSSTKIRCVCPEHGEWNTGIISTIRKGVGCPKCVDPRKRKDLVKAEDFLATGFFEDGTTFTKSERKDKNGWSPYWFVTCPTCSNDKFVKAGLCSGIFEGMKSNLLRGAKPCRCSSRYVYTEEQYILRINTETPYSFIRWIGKFKGNRSKVVVFCEEHGGEIEMTVFGLLSGNRCITCHGHKPKPETDMKEQLKKVCEERGYTFVKLIDYKSNKSSFQYSCKTHGIQQISITNFIHGEQGCPECRGKNQTYAYIHLVEDEGLGIIGLKFGITKNPRIRIRQQNRLAKYKLHKFKLYRFETVAACRTAEKEVKDVLPCGVFSQQDIPDGWTETTYIYNLENIMKIFEDNGGILC</sequence>
<proteinExistence type="predicted"/>
<dbReference type="Proteomes" id="UP000464289">
    <property type="component" value="Segment"/>
</dbReference>
<evidence type="ECO:0000313" key="3">
    <source>
        <dbReference type="Proteomes" id="UP000464289"/>
    </source>
</evidence>
<protein>
    <recommendedName>
        <fullName evidence="1">CapR homology domain-containing protein</fullName>
    </recommendedName>
</protein>
<accession>A0A6B9WLX3</accession>
<gene>
    <name evidence="2" type="ORF">nepoznato_257</name>
</gene>
<reference evidence="3" key="1">
    <citation type="submission" date="2019-12" db="EMBL/GenBank/DDBJ databases">
        <authorList>
            <person name="Olsen N.S."/>
            <person name="Junco L.M.F."/>
            <person name="Kot W."/>
            <person name="Hansen L.H."/>
        </authorList>
    </citation>
    <scope>NUCLEOTIDE SEQUENCE [LARGE SCALE GENOMIC DNA]</scope>
</reference>
<dbReference type="Pfam" id="PF21817">
    <property type="entry name" value="CapR"/>
    <property type="match status" value="5"/>
</dbReference>
<feature type="domain" description="CapR homology" evidence="1">
    <location>
        <begin position="278"/>
        <end position="329"/>
    </location>
</feature>
<dbReference type="InterPro" id="IPR048793">
    <property type="entry name" value="CapR_dom"/>
</dbReference>
<feature type="domain" description="CapR homology" evidence="1">
    <location>
        <begin position="207"/>
        <end position="263"/>
    </location>
</feature>